<protein>
    <submittedName>
        <fullName evidence="1">Uncharacterized protein</fullName>
    </submittedName>
</protein>
<dbReference type="EMBL" id="BAAAUV010000001">
    <property type="protein sequence ID" value="GAA3194123.1"/>
    <property type="molecule type" value="Genomic_DNA"/>
</dbReference>
<proteinExistence type="predicted"/>
<evidence type="ECO:0000313" key="1">
    <source>
        <dbReference type="EMBL" id="GAA3194123.1"/>
    </source>
</evidence>
<accession>A0ABP6Q2C9</accession>
<comment type="caution">
    <text evidence="1">The sequence shown here is derived from an EMBL/GenBank/DDBJ whole genome shotgun (WGS) entry which is preliminary data.</text>
</comment>
<keyword evidence="2" id="KW-1185">Reference proteome</keyword>
<gene>
    <name evidence="1" type="ORF">GCM10010468_03770</name>
</gene>
<organism evidence="1 2">
    <name type="scientific">Actinocorallia longicatena</name>
    <dbReference type="NCBI Taxonomy" id="111803"/>
    <lineage>
        <taxon>Bacteria</taxon>
        <taxon>Bacillati</taxon>
        <taxon>Actinomycetota</taxon>
        <taxon>Actinomycetes</taxon>
        <taxon>Streptosporangiales</taxon>
        <taxon>Thermomonosporaceae</taxon>
        <taxon>Actinocorallia</taxon>
    </lineage>
</organism>
<reference evidence="2" key="1">
    <citation type="journal article" date="2019" name="Int. J. Syst. Evol. Microbiol.">
        <title>The Global Catalogue of Microorganisms (GCM) 10K type strain sequencing project: providing services to taxonomists for standard genome sequencing and annotation.</title>
        <authorList>
            <consortium name="The Broad Institute Genomics Platform"/>
            <consortium name="The Broad Institute Genome Sequencing Center for Infectious Disease"/>
            <person name="Wu L."/>
            <person name="Ma J."/>
        </authorList>
    </citation>
    <scope>NUCLEOTIDE SEQUENCE [LARGE SCALE GENOMIC DNA]</scope>
    <source>
        <strain evidence="2">JCM 9377</strain>
    </source>
</reference>
<sequence length="61" mass="6583">MIREAGSNDAPIRKPDAVNGMYRISGRSQNRNRNVNARAGNPIPCLLSTTTSIAPLPPSKH</sequence>
<name>A0ABP6Q2C9_9ACTN</name>
<dbReference type="Proteomes" id="UP001501237">
    <property type="component" value="Unassembled WGS sequence"/>
</dbReference>
<evidence type="ECO:0000313" key="2">
    <source>
        <dbReference type="Proteomes" id="UP001501237"/>
    </source>
</evidence>